<feature type="region of interest" description="Disordered" evidence="2">
    <location>
        <begin position="97"/>
        <end position="116"/>
    </location>
</feature>
<keyword evidence="1 5" id="KW-0696">RNA-directed RNA polymerase</keyword>
<gene>
    <name evidence="5" type="ORF">QBC41DRAFT_321174</name>
</gene>
<evidence type="ECO:0000259" key="4">
    <source>
        <dbReference type="Pfam" id="PF25358"/>
    </source>
</evidence>
<accession>A0AA39ZD55</accession>
<keyword evidence="6" id="KW-1185">Reference proteome</keyword>
<dbReference type="GO" id="GO:0031380">
    <property type="term" value="C:nuclear RNA-directed RNA polymerase complex"/>
    <property type="evidence" value="ECO:0007669"/>
    <property type="project" value="TreeGrafter"/>
</dbReference>
<sequence>MEVHIPNVPTDLTSRTFQRLVEPILHNLDIVDYLCEKTRHKKFANITFLQPSDGNRFLSIYGPHGKPLSILGQAVRCRLSNKGPDETTLKVIRHEIEERQRRKSKPQVQPQPKSQPLQASCLSCGFHSFIDGRFSFVSEWDAQEDCLVVFTKRHLIFKLTDRNIDVRIPRNSIVQLVWSESGRASVTLSHPPTILAGTQQPPGTSGVVEIDGFGSVQLDFSIFADLFSRQQSKPEPRKRLSAIDDGHGEISPFCLVYHFQATATSIGRHGAGENFHKKMWNITEREPYQVTRADVEFYHASDLLRLGRFTEALTRLSNELASYTTSNDLPFGISFLLQALVYNCYLHPTTVQALARELVGRPSVSIDAFRKLFDWIDYPAPESDPRQFEVGGILERLEAAERQVHEAKLTRAELFSDNENSTRIFRVSVSPMRITLHGPGLETKNRILRKYDGKTDFFFRVQLCDENGQDLHFSPTISLDAVYDRFKSVLRRGVAVAGRHYNFLGFSHSSLRAHSLWFSAPFYHEGTIQIREVIIEQLGDFAPIKSPARCAARIGQKFTETPYSVSLEDHGIQMSEIPDVERNGRVFSDGVGVLSPEAAEAIYAVIPESKGKPTCFQIRWAGAKGMLSLDTELEGSQICIRPSMKKFESPDEANLDICDMASKPIPMMLNRPMVKILEDMGAPASWFLELQQKEINHLRAVTRTVSNTASFLVMKGIGDSIRLPHFLRQAEAMEVDYRQDLFLRSVVEMVLLKEIKLIRHKARIHIPQGITLFGVMDETGLLEEGQVYVSFDTMQGRYSEPPGCQRVVVTRSPAMHPGDIQLAENVVPPEGHPLLELRNCVVFSQQGDRDVPSMLAGGDLDGDIYNIIWDEAIVSQVTSFAPADYPRLPIVELDRKVEAADMIDFFVDFISQNCLGMIATRHLVLADLKSQGTRDDDCVKLAEFHSQAVDFSKTGRAVNLRDLPRLPRQGRPHFLAAGSQVIIHDKADIEVLNEQDDGDDDDDDDADQDGPRYKYYRSDKILGQLYDAVDEEKIWHRDIQLPRLNPDYNVFWHHLLVALEERVVAAVEVNWQSRFDEAHGIRQTYEDAVYNIMVNYSDHPLKPLRETEVLSGFIVSKTGRASRRQRDRSIEMNDEFERISKLVMTTMQRGPNALELCLACVHAGIAREARGRQAWNRDSSDDVASFRIVAASALLRELGTLENSDCSL</sequence>
<keyword evidence="1" id="KW-0548">Nucleotidyltransferase</keyword>
<dbReference type="Proteomes" id="UP001174997">
    <property type="component" value="Unassembled WGS sequence"/>
</dbReference>
<dbReference type="EMBL" id="JAULSY010000051">
    <property type="protein sequence ID" value="KAK0668752.1"/>
    <property type="molecule type" value="Genomic_DNA"/>
</dbReference>
<dbReference type="AlphaFoldDB" id="A0AA39ZD55"/>
<dbReference type="GO" id="GO:0003968">
    <property type="term" value="F:RNA-directed RNA polymerase activity"/>
    <property type="evidence" value="ECO:0007669"/>
    <property type="project" value="UniProtKB-KW"/>
</dbReference>
<dbReference type="EC" id="2.7.7.48" evidence="1"/>
<evidence type="ECO:0000259" key="3">
    <source>
        <dbReference type="Pfam" id="PF05183"/>
    </source>
</evidence>
<feature type="compositionally biased region" description="Acidic residues" evidence="2">
    <location>
        <begin position="993"/>
        <end position="1008"/>
    </location>
</feature>
<feature type="domain" description="RDRP core" evidence="3">
    <location>
        <begin position="429"/>
        <end position="1029"/>
    </location>
</feature>
<dbReference type="InterPro" id="IPR057503">
    <property type="entry name" value="PH_RdRP"/>
</dbReference>
<reference evidence="5" key="1">
    <citation type="submission" date="2023-06" db="EMBL/GenBank/DDBJ databases">
        <title>Genome-scale phylogeny and comparative genomics of the fungal order Sordariales.</title>
        <authorList>
            <consortium name="Lawrence Berkeley National Laboratory"/>
            <person name="Hensen N."/>
            <person name="Bonometti L."/>
            <person name="Westerberg I."/>
            <person name="Brannstrom I.O."/>
            <person name="Guillou S."/>
            <person name="Cros-Aarteil S."/>
            <person name="Calhoun S."/>
            <person name="Haridas S."/>
            <person name="Kuo A."/>
            <person name="Mondo S."/>
            <person name="Pangilinan J."/>
            <person name="Riley R."/>
            <person name="Labutti K."/>
            <person name="Andreopoulos B."/>
            <person name="Lipzen A."/>
            <person name="Chen C."/>
            <person name="Yanf M."/>
            <person name="Daum C."/>
            <person name="Ng V."/>
            <person name="Clum A."/>
            <person name="Steindorff A."/>
            <person name="Ohm R."/>
            <person name="Martin F."/>
            <person name="Silar P."/>
            <person name="Natvig D."/>
            <person name="Lalanne C."/>
            <person name="Gautier V."/>
            <person name="Ament-Velasquez S.L."/>
            <person name="Kruys A."/>
            <person name="Hutchinson M.I."/>
            <person name="Powell A.J."/>
            <person name="Barry K."/>
            <person name="Miller A.N."/>
            <person name="Grigoriev I.V."/>
            <person name="Debuchy R."/>
            <person name="Gladieux P."/>
            <person name="Thoren M.H."/>
            <person name="Johannesson H."/>
        </authorList>
    </citation>
    <scope>NUCLEOTIDE SEQUENCE</scope>
    <source>
        <strain evidence="5">CBS 307.81</strain>
    </source>
</reference>
<evidence type="ECO:0000256" key="2">
    <source>
        <dbReference type="SAM" id="MobiDB-lite"/>
    </source>
</evidence>
<evidence type="ECO:0000256" key="1">
    <source>
        <dbReference type="RuleBase" id="RU363098"/>
    </source>
</evidence>
<organism evidence="5 6">
    <name type="scientific">Cercophora samala</name>
    <dbReference type="NCBI Taxonomy" id="330535"/>
    <lineage>
        <taxon>Eukaryota</taxon>
        <taxon>Fungi</taxon>
        <taxon>Dikarya</taxon>
        <taxon>Ascomycota</taxon>
        <taxon>Pezizomycotina</taxon>
        <taxon>Sordariomycetes</taxon>
        <taxon>Sordariomycetidae</taxon>
        <taxon>Sordariales</taxon>
        <taxon>Lasiosphaeriaceae</taxon>
        <taxon>Cercophora</taxon>
    </lineage>
</organism>
<comment type="similarity">
    <text evidence="1">Belongs to the RdRP family.</text>
</comment>
<dbReference type="PANTHER" id="PTHR23079:SF17">
    <property type="entry name" value="RNA-DEPENDENT RNA POLYMERASE"/>
    <property type="match status" value="1"/>
</dbReference>
<dbReference type="Pfam" id="PF25358">
    <property type="entry name" value="PH_fung_RdRP"/>
    <property type="match status" value="1"/>
</dbReference>
<keyword evidence="1" id="KW-0694">RNA-binding</keyword>
<comment type="caution">
    <text evidence="5">The sequence shown here is derived from an EMBL/GenBank/DDBJ whole genome shotgun (WGS) entry which is preliminary data.</text>
</comment>
<feature type="domain" description="RdRP-like PH" evidence="4">
    <location>
        <begin position="117"/>
        <end position="262"/>
    </location>
</feature>
<dbReference type="GO" id="GO:0003723">
    <property type="term" value="F:RNA binding"/>
    <property type="evidence" value="ECO:0007669"/>
    <property type="project" value="UniProtKB-KW"/>
</dbReference>
<comment type="catalytic activity">
    <reaction evidence="1">
        <text>RNA(n) + a ribonucleoside 5'-triphosphate = RNA(n+1) + diphosphate</text>
        <dbReference type="Rhea" id="RHEA:21248"/>
        <dbReference type="Rhea" id="RHEA-COMP:14527"/>
        <dbReference type="Rhea" id="RHEA-COMP:17342"/>
        <dbReference type="ChEBI" id="CHEBI:33019"/>
        <dbReference type="ChEBI" id="CHEBI:61557"/>
        <dbReference type="ChEBI" id="CHEBI:140395"/>
        <dbReference type="EC" id="2.7.7.48"/>
    </reaction>
</comment>
<dbReference type="PANTHER" id="PTHR23079">
    <property type="entry name" value="RNA-DEPENDENT RNA POLYMERASE"/>
    <property type="match status" value="1"/>
</dbReference>
<feature type="region of interest" description="Disordered" evidence="2">
    <location>
        <begin position="993"/>
        <end position="1012"/>
    </location>
</feature>
<dbReference type="InterPro" id="IPR007855">
    <property type="entry name" value="RDRP"/>
</dbReference>
<dbReference type="GO" id="GO:0030422">
    <property type="term" value="P:siRNA processing"/>
    <property type="evidence" value="ECO:0007669"/>
    <property type="project" value="TreeGrafter"/>
</dbReference>
<proteinExistence type="inferred from homology"/>
<evidence type="ECO:0000313" key="5">
    <source>
        <dbReference type="EMBL" id="KAK0668752.1"/>
    </source>
</evidence>
<keyword evidence="1" id="KW-0808">Transferase</keyword>
<dbReference type="InterPro" id="IPR057596">
    <property type="entry name" value="RDRP_core"/>
</dbReference>
<protein>
    <recommendedName>
        <fullName evidence="1">RNA-dependent RNA polymerase</fullName>
        <ecNumber evidence="1">2.7.7.48</ecNumber>
    </recommendedName>
</protein>
<dbReference type="Pfam" id="PF05183">
    <property type="entry name" value="RdRP"/>
    <property type="match status" value="1"/>
</dbReference>
<feature type="compositionally biased region" description="Low complexity" evidence="2">
    <location>
        <begin position="106"/>
        <end position="116"/>
    </location>
</feature>
<evidence type="ECO:0000313" key="6">
    <source>
        <dbReference type="Proteomes" id="UP001174997"/>
    </source>
</evidence>
<name>A0AA39ZD55_9PEZI</name>